<sequence>MVTTTNTVYYLADGIYPQWATFVKTIPNPNGEKNKNFSRFQEACRKDVERAFGVLQARFIIVRGPARYWDLETLGEVMTACIILHNMIIEDERGSRVDYRYDNMGELVTPSHQEAATLTQFLQAQSDIRDKQVHCQRQVDL</sequence>
<reference evidence="2" key="1">
    <citation type="journal article" date="2014" name="Science">
        <title>Ancient hybridizations among the ancestral genomes of bread wheat.</title>
        <authorList>
            <consortium name="International Wheat Genome Sequencing Consortium,"/>
            <person name="Marcussen T."/>
            <person name="Sandve S.R."/>
            <person name="Heier L."/>
            <person name="Spannagl M."/>
            <person name="Pfeifer M."/>
            <person name="Jakobsen K.S."/>
            <person name="Wulff B.B."/>
            <person name="Steuernagel B."/>
            <person name="Mayer K.F."/>
            <person name="Olsen O.A."/>
        </authorList>
    </citation>
    <scope>NUCLEOTIDE SEQUENCE [LARGE SCALE GENOMIC DNA]</scope>
    <source>
        <strain evidence="2">cv. AL8/78</strain>
    </source>
</reference>
<dbReference type="EnsemblPlants" id="AET3Gv20288700.1">
    <property type="protein sequence ID" value="AET3Gv20288700.1"/>
    <property type="gene ID" value="AET3Gv20288700"/>
</dbReference>
<dbReference type="PANTHER" id="PTHR47150:SF5">
    <property type="entry name" value="OS07G0546750 PROTEIN"/>
    <property type="match status" value="1"/>
</dbReference>
<dbReference type="InterPro" id="IPR006912">
    <property type="entry name" value="Harbinger_derived_prot"/>
</dbReference>
<reference evidence="1" key="3">
    <citation type="journal article" date="2017" name="Nature">
        <title>Genome sequence of the progenitor of the wheat D genome Aegilops tauschii.</title>
        <authorList>
            <person name="Luo M.C."/>
            <person name="Gu Y.Q."/>
            <person name="Puiu D."/>
            <person name="Wang H."/>
            <person name="Twardziok S.O."/>
            <person name="Deal K.R."/>
            <person name="Huo N."/>
            <person name="Zhu T."/>
            <person name="Wang L."/>
            <person name="Wang Y."/>
            <person name="McGuire P.E."/>
            <person name="Liu S."/>
            <person name="Long H."/>
            <person name="Ramasamy R.K."/>
            <person name="Rodriguez J.C."/>
            <person name="Van S.L."/>
            <person name="Yuan L."/>
            <person name="Wang Z."/>
            <person name="Xia Z."/>
            <person name="Xiao L."/>
            <person name="Anderson O.D."/>
            <person name="Ouyang S."/>
            <person name="Liang Y."/>
            <person name="Zimin A.V."/>
            <person name="Pertea G."/>
            <person name="Qi P."/>
            <person name="Bennetzen J.L."/>
            <person name="Dai X."/>
            <person name="Dawson M.W."/>
            <person name="Muller H.G."/>
            <person name="Kugler K."/>
            <person name="Rivarola-Duarte L."/>
            <person name="Spannagl M."/>
            <person name="Mayer K.F.X."/>
            <person name="Lu F.H."/>
            <person name="Bevan M.W."/>
            <person name="Leroy P."/>
            <person name="Li P."/>
            <person name="You F.M."/>
            <person name="Sun Q."/>
            <person name="Liu Z."/>
            <person name="Lyons E."/>
            <person name="Wicker T."/>
            <person name="Salzberg S.L."/>
            <person name="Devos K.M."/>
            <person name="Dvorak J."/>
        </authorList>
    </citation>
    <scope>NUCLEOTIDE SEQUENCE [LARGE SCALE GENOMIC DNA]</scope>
    <source>
        <strain evidence="1">cv. AL8/78</strain>
    </source>
</reference>
<reference evidence="1" key="4">
    <citation type="submission" date="2019-03" db="UniProtKB">
        <authorList>
            <consortium name="EnsemblPlants"/>
        </authorList>
    </citation>
    <scope>IDENTIFICATION</scope>
</reference>
<keyword evidence="2" id="KW-1185">Reference proteome</keyword>
<organism evidence="1 2">
    <name type="scientific">Aegilops tauschii subsp. strangulata</name>
    <name type="common">Goatgrass</name>
    <dbReference type="NCBI Taxonomy" id="200361"/>
    <lineage>
        <taxon>Eukaryota</taxon>
        <taxon>Viridiplantae</taxon>
        <taxon>Streptophyta</taxon>
        <taxon>Embryophyta</taxon>
        <taxon>Tracheophyta</taxon>
        <taxon>Spermatophyta</taxon>
        <taxon>Magnoliopsida</taxon>
        <taxon>Liliopsida</taxon>
        <taxon>Poales</taxon>
        <taxon>Poaceae</taxon>
        <taxon>BOP clade</taxon>
        <taxon>Pooideae</taxon>
        <taxon>Triticodae</taxon>
        <taxon>Triticeae</taxon>
        <taxon>Triticinae</taxon>
        <taxon>Aegilops</taxon>
    </lineage>
</organism>
<evidence type="ECO:0000313" key="1">
    <source>
        <dbReference type="EnsemblPlants" id="AET3Gv20288700.1"/>
    </source>
</evidence>
<protein>
    <recommendedName>
        <fullName evidence="3">DDE Tnp4 domain-containing protein</fullName>
    </recommendedName>
</protein>
<name>A0A453EBZ2_AEGTS</name>
<dbReference type="Gramene" id="AET3Gv20288700.1">
    <property type="protein sequence ID" value="AET3Gv20288700.1"/>
    <property type="gene ID" value="AET3Gv20288700"/>
</dbReference>
<evidence type="ECO:0008006" key="3">
    <source>
        <dbReference type="Google" id="ProtNLM"/>
    </source>
</evidence>
<dbReference type="Proteomes" id="UP000015105">
    <property type="component" value="Chromosome 3D"/>
</dbReference>
<dbReference type="Pfam" id="PF04827">
    <property type="entry name" value="Plant_tran"/>
    <property type="match status" value="1"/>
</dbReference>
<dbReference type="PANTHER" id="PTHR47150">
    <property type="entry name" value="OS12G0169200 PROTEIN"/>
    <property type="match status" value="1"/>
</dbReference>
<proteinExistence type="predicted"/>
<dbReference type="STRING" id="200361.A0A453EBZ2"/>
<accession>A0A453EBZ2</accession>
<dbReference type="AlphaFoldDB" id="A0A453EBZ2"/>
<evidence type="ECO:0000313" key="2">
    <source>
        <dbReference type="Proteomes" id="UP000015105"/>
    </source>
</evidence>
<reference evidence="2" key="2">
    <citation type="journal article" date="2017" name="Nat. Plants">
        <title>The Aegilops tauschii genome reveals multiple impacts of transposons.</title>
        <authorList>
            <person name="Zhao G."/>
            <person name="Zou C."/>
            <person name="Li K."/>
            <person name="Wang K."/>
            <person name="Li T."/>
            <person name="Gao L."/>
            <person name="Zhang X."/>
            <person name="Wang H."/>
            <person name="Yang Z."/>
            <person name="Liu X."/>
            <person name="Jiang W."/>
            <person name="Mao L."/>
            <person name="Kong X."/>
            <person name="Jiao Y."/>
            <person name="Jia J."/>
        </authorList>
    </citation>
    <scope>NUCLEOTIDE SEQUENCE [LARGE SCALE GENOMIC DNA]</scope>
    <source>
        <strain evidence="2">cv. AL8/78</strain>
    </source>
</reference>
<reference evidence="1" key="5">
    <citation type="journal article" date="2021" name="G3 (Bethesda)">
        <title>Aegilops tauschii genome assembly Aet v5.0 features greater sequence contiguity and improved annotation.</title>
        <authorList>
            <person name="Wang L."/>
            <person name="Zhu T."/>
            <person name="Rodriguez J.C."/>
            <person name="Deal K.R."/>
            <person name="Dubcovsky J."/>
            <person name="McGuire P.E."/>
            <person name="Lux T."/>
            <person name="Spannagl M."/>
            <person name="Mayer K.F.X."/>
            <person name="Baldrich P."/>
            <person name="Meyers B.C."/>
            <person name="Huo N."/>
            <person name="Gu Y.Q."/>
            <person name="Zhou H."/>
            <person name="Devos K.M."/>
            <person name="Bennetzen J.L."/>
            <person name="Unver T."/>
            <person name="Budak H."/>
            <person name="Gulick P.J."/>
            <person name="Galiba G."/>
            <person name="Kalapos B."/>
            <person name="Nelson D.R."/>
            <person name="Li P."/>
            <person name="You F.M."/>
            <person name="Luo M.C."/>
            <person name="Dvorak J."/>
        </authorList>
    </citation>
    <scope>NUCLEOTIDE SEQUENCE [LARGE SCALE GENOMIC DNA]</scope>
    <source>
        <strain evidence="1">cv. AL8/78</strain>
    </source>
</reference>